<gene>
    <name evidence="2" type="ORF">LXN57_12405</name>
</gene>
<organism evidence="2 3">
    <name type="scientific">Paractinoplanes hotanensis</name>
    <dbReference type="NCBI Taxonomy" id="2906497"/>
    <lineage>
        <taxon>Bacteria</taxon>
        <taxon>Bacillati</taxon>
        <taxon>Actinomycetota</taxon>
        <taxon>Actinomycetes</taxon>
        <taxon>Micromonosporales</taxon>
        <taxon>Micromonosporaceae</taxon>
        <taxon>Paractinoplanes</taxon>
    </lineage>
</organism>
<sequence length="254" mass="26257">MTTPRILAAAYAALAVLGFAGGPPWVLTPLCLAALIALGELWLRALAGEAMPTVTRIGLAAAAGLVSLPFLAITLHATGILIRPRALAVGLAVLATVLGVIVLLRERADGAPVDPRLPRTVAAVAIPGLLTLVVGFLALQAYDWLPHPPQPGYTSLALNGWAGDIDRPVAIPARGVHVPVRVSSAGRPAATEPLRVRVGTRLVSGRALAVVPGTTRSVDVFVPAPPDNCLHRIEISLGATSTVFYGHGPGQRRC</sequence>
<keyword evidence="1" id="KW-0812">Transmembrane</keyword>
<comment type="caution">
    <text evidence="2">The sequence shown here is derived from an EMBL/GenBank/DDBJ whole genome shotgun (WGS) entry which is preliminary data.</text>
</comment>
<evidence type="ECO:0000313" key="3">
    <source>
        <dbReference type="Proteomes" id="UP001523216"/>
    </source>
</evidence>
<feature type="transmembrane region" description="Helical" evidence="1">
    <location>
        <begin position="57"/>
        <end position="75"/>
    </location>
</feature>
<proteinExistence type="predicted"/>
<feature type="transmembrane region" description="Helical" evidence="1">
    <location>
        <begin position="87"/>
        <end position="105"/>
    </location>
</feature>
<reference evidence="2 3" key="1">
    <citation type="submission" date="2022-06" db="EMBL/GenBank/DDBJ databases">
        <title>Actinoplanes abujensis sp. nov., isolated from Nigerian arid soil.</title>
        <authorList>
            <person name="Ding P."/>
        </authorList>
    </citation>
    <scope>NUCLEOTIDE SEQUENCE [LARGE SCALE GENOMIC DNA]</scope>
    <source>
        <strain evidence="3">TRM88002</strain>
    </source>
</reference>
<feature type="transmembrane region" description="Helical" evidence="1">
    <location>
        <begin position="117"/>
        <end position="139"/>
    </location>
</feature>
<keyword evidence="1" id="KW-1133">Transmembrane helix</keyword>
<keyword evidence="1" id="KW-0472">Membrane</keyword>
<evidence type="ECO:0000313" key="2">
    <source>
        <dbReference type="EMBL" id="MCM4078367.1"/>
    </source>
</evidence>
<dbReference type="EMBL" id="JAMQOL010000015">
    <property type="protein sequence ID" value="MCM4078367.1"/>
    <property type="molecule type" value="Genomic_DNA"/>
</dbReference>
<dbReference type="Proteomes" id="UP001523216">
    <property type="component" value="Unassembled WGS sequence"/>
</dbReference>
<name>A0ABT0XX53_9ACTN</name>
<evidence type="ECO:0008006" key="4">
    <source>
        <dbReference type="Google" id="ProtNLM"/>
    </source>
</evidence>
<protein>
    <recommendedName>
        <fullName evidence="4">DUF1616 domain-containing protein</fullName>
    </recommendedName>
</protein>
<keyword evidence="3" id="KW-1185">Reference proteome</keyword>
<accession>A0ABT0XX53</accession>
<evidence type="ECO:0000256" key="1">
    <source>
        <dbReference type="SAM" id="Phobius"/>
    </source>
</evidence>
<dbReference type="RefSeq" id="WP_251798204.1">
    <property type="nucleotide sequence ID" value="NZ_JAMQOL010000015.1"/>
</dbReference>